<dbReference type="EMBL" id="LJIJ01000013">
    <property type="protein sequence ID" value="ODN05926.1"/>
    <property type="molecule type" value="Genomic_DNA"/>
</dbReference>
<proteinExistence type="predicted"/>
<gene>
    <name evidence="3" type="ORF">Ocin01_00753</name>
</gene>
<reference evidence="3 4" key="1">
    <citation type="journal article" date="2016" name="Genome Biol. Evol.">
        <title>Gene Family Evolution Reflects Adaptation to Soil Environmental Stressors in the Genome of the Collembolan Orchesella cincta.</title>
        <authorList>
            <person name="Faddeeva-Vakhrusheva A."/>
            <person name="Derks M.F."/>
            <person name="Anvar S.Y."/>
            <person name="Agamennone V."/>
            <person name="Suring W."/>
            <person name="Smit S."/>
            <person name="van Straalen N.M."/>
            <person name="Roelofs D."/>
        </authorList>
    </citation>
    <scope>NUCLEOTIDE SEQUENCE [LARGE SCALE GENOMIC DNA]</scope>
    <source>
        <tissue evidence="3">Mixed pool</tissue>
    </source>
</reference>
<keyword evidence="1" id="KW-1133">Transmembrane helix</keyword>
<evidence type="ECO:0008006" key="5">
    <source>
        <dbReference type="Google" id="ProtNLM"/>
    </source>
</evidence>
<dbReference type="Proteomes" id="UP000094527">
    <property type="component" value="Unassembled WGS sequence"/>
</dbReference>
<dbReference type="AlphaFoldDB" id="A0A1D2NLW7"/>
<evidence type="ECO:0000313" key="4">
    <source>
        <dbReference type="Proteomes" id="UP000094527"/>
    </source>
</evidence>
<keyword evidence="1" id="KW-0472">Membrane</keyword>
<accession>A0A1D2NLW7</accession>
<evidence type="ECO:0000256" key="2">
    <source>
        <dbReference type="SAM" id="SignalP"/>
    </source>
</evidence>
<evidence type="ECO:0000256" key="1">
    <source>
        <dbReference type="SAM" id="Phobius"/>
    </source>
</evidence>
<organism evidence="3 4">
    <name type="scientific">Orchesella cincta</name>
    <name type="common">Springtail</name>
    <name type="synonym">Podura cincta</name>
    <dbReference type="NCBI Taxonomy" id="48709"/>
    <lineage>
        <taxon>Eukaryota</taxon>
        <taxon>Metazoa</taxon>
        <taxon>Ecdysozoa</taxon>
        <taxon>Arthropoda</taxon>
        <taxon>Hexapoda</taxon>
        <taxon>Collembola</taxon>
        <taxon>Entomobryomorpha</taxon>
        <taxon>Entomobryoidea</taxon>
        <taxon>Orchesellidae</taxon>
        <taxon>Orchesellinae</taxon>
        <taxon>Orchesella</taxon>
    </lineage>
</organism>
<feature type="transmembrane region" description="Helical" evidence="1">
    <location>
        <begin position="165"/>
        <end position="186"/>
    </location>
</feature>
<keyword evidence="2" id="KW-0732">Signal</keyword>
<feature type="signal peptide" evidence="2">
    <location>
        <begin position="1"/>
        <end position="24"/>
    </location>
</feature>
<name>A0A1D2NLW7_ORCCI</name>
<feature type="chain" id="PRO_5008905722" description="Protein quiver" evidence="2">
    <location>
        <begin position="25"/>
        <end position="188"/>
    </location>
</feature>
<keyword evidence="1" id="KW-0812">Transmembrane</keyword>
<protein>
    <recommendedName>
        <fullName evidence="5">Protein quiver</fullName>
    </recommendedName>
</protein>
<keyword evidence="4" id="KW-1185">Reference proteome</keyword>
<comment type="caution">
    <text evidence="3">The sequence shown here is derived from an EMBL/GenBank/DDBJ whole genome shotgun (WGS) entry which is preliminary data.</text>
</comment>
<evidence type="ECO:0000313" key="3">
    <source>
        <dbReference type="EMBL" id="ODN05926.1"/>
    </source>
</evidence>
<sequence>MSNSIYILLIVCTLLILVTNGVDGIECYSCYHLEGGQFSESDLEKFPIGGFKGHKSCKSGKTPDDTYTTTCNADEDNTVATCVKLFYNGKLVNSSEVEYKLTFRTCFVAYENENFTQTCAESTIFDIGNYAAPSSPIKDLISEYGSLIGDRTGTFCSCDSDKCNTGASCMSSLFTIVMLGFTLLTFSL</sequence>